<evidence type="ECO:0000256" key="6">
    <source>
        <dbReference type="ARBA" id="ARBA00022692"/>
    </source>
</evidence>
<organism evidence="12 13">
    <name type="scientific">Azospirillum melinis</name>
    <dbReference type="NCBI Taxonomy" id="328839"/>
    <lineage>
        <taxon>Bacteria</taxon>
        <taxon>Pseudomonadati</taxon>
        <taxon>Pseudomonadota</taxon>
        <taxon>Alphaproteobacteria</taxon>
        <taxon>Rhodospirillales</taxon>
        <taxon>Azospirillaceae</taxon>
        <taxon>Azospirillum</taxon>
    </lineage>
</organism>
<evidence type="ECO:0000256" key="5">
    <source>
        <dbReference type="ARBA" id="ARBA00022679"/>
    </source>
</evidence>
<evidence type="ECO:0000256" key="7">
    <source>
        <dbReference type="ARBA" id="ARBA00022777"/>
    </source>
</evidence>
<dbReference type="InterPro" id="IPR006189">
    <property type="entry name" value="CHASE_dom"/>
</dbReference>
<dbReference type="PRINTS" id="PR00344">
    <property type="entry name" value="BCTRLSENSOR"/>
</dbReference>
<dbReference type="SMART" id="SM01079">
    <property type="entry name" value="CHASE"/>
    <property type="match status" value="1"/>
</dbReference>
<dbReference type="InterPro" id="IPR036097">
    <property type="entry name" value="HisK_dim/P_sf"/>
</dbReference>
<sequence length="590" mass="64511">MFPITFRRRPVPSAPAGSGWRNGAGRDMAGGVCPHWGGPDPIMTAQPLTAPRRPVPASLRRLLLGGLRFWKPAAVQALVTLVLAVGYVWMSDVYVRVLVAEHRATAALTASSLASALSSALNERVSLVRGLTAFVEVASGTGSLADQFPRYAEGLRRSVVGVRNISAAPDFVVRIVYPTEGNEKVLGNDLLRDARPGFADTVQRAIISRDVTVHGPVNLLQGGQGLIARQIVYGPGKPWGAVGLVFDVGAILNEVRFDRVPAYLGFAVVTDSGQQVAGDALALKGDPLVERINLPDGYWHLALAPRTSWEGLAHGDPTYCGFQMAFFLLSLLIEMVTFMAIGRRYTLERQVDLRTAELGRAKNELEQFAYATAHDLQEPLRAIASYAQLLERQQKGRLDEESEGFIREIVDGAGRLKMLLRDVQLFLAEDRVPLSCGVIPLGDPLKTALTALKRRIADAGATVAVADLPSVQADERRLREIFIVLIANAVEYRHPYRAAEVQISHRRVDGYDVIDVRDNGIGIEPRYRDQIFEVFRRLHPRDEHPGTGMGLAIARKMVERLGGRLTVLSSPGVGSTFSIHLPHPSFRGFP</sequence>
<dbReference type="SMART" id="SM00387">
    <property type="entry name" value="HATPase_c"/>
    <property type="match status" value="1"/>
</dbReference>
<dbReference type="EMBL" id="WHOS01000018">
    <property type="protein sequence ID" value="NUB00688.1"/>
    <property type="molecule type" value="Genomic_DNA"/>
</dbReference>
<evidence type="ECO:0000256" key="8">
    <source>
        <dbReference type="ARBA" id="ARBA00022989"/>
    </source>
</evidence>
<keyword evidence="7 12" id="KW-0418">Kinase</keyword>
<comment type="catalytic activity">
    <reaction evidence="1">
        <text>ATP + protein L-histidine = ADP + protein N-phospho-L-histidine.</text>
        <dbReference type="EC" id="2.7.13.3"/>
    </reaction>
</comment>
<dbReference type="GO" id="GO:0016301">
    <property type="term" value="F:kinase activity"/>
    <property type="evidence" value="ECO:0007669"/>
    <property type="project" value="UniProtKB-KW"/>
</dbReference>
<evidence type="ECO:0000259" key="10">
    <source>
        <dbReference type="PROSITE" id="PS50109"/>
    </source>
</evidence>
<feature type="domain" description="CHASE" evidence="11">
    <location>
        <begin position="169"/>
        <end position="255"/>
    </location>
</feature>
<dbReference type="CDD" id="cd00082">
    <property type="entry name" value="HisKA"/>
    <property type="match status" value="1"/>
</dbReference>
<name>A0ABX2KDD0_9PROT</name>
<keyword evidence="5" id="KW-0808">Transferase</keyword>
<dbReference type="InterPro" id="IPR003661">
    <property type="entry name" value="HisK_dim/P_dom"/>
</dbReference>
<dbReference type="Pfam" id="PF02518">
    <property type="entry name" value="HATPase_c"/>
    <property type="match status" value="1"/>
</dbReference>
<proteinExistence type="predicted"/>
<dbReference type="SUPFAM" id="SSF47384">
    <property type="entry name" value="Homodimeric domain of signal transducing histidine kinase"/>
    <property type="match status" value="1"/>
</dbReference>
<accession>A0ABX2KDD0</accession>
<dbReference type="InterPro" id="IPR052162">
    <property type="entry name" value="Sensor_kinase/Photoreceptor"/>
</dbReference>
<dbReference type="InterPro" id="IPR042240">
    <property type="entry name" value="CHASE_sf"/>
</dbReference>
<dbReference type="InterPro" id="IPR003594">
    <property type="entry name" value="HATPase_dom"/>
</dbReference>
<protein>
    <recommendedName>
        <fullName evidence="3">histidine kinase</fullName>
        <ecNumber evidence="3">2.7.13.3</ecNumber>
    </recommendedName>
</protein>
<keyword evidence="6" id="KW-0812">Transmembrane</keyword>
<evidence type="ECO:0000256" key="9">
    <source>
        <dbReference type="ARBA" id="ARBA00023136"/>
    </source>
</evidence>
<dbReference type="SMART" id="SM00388">
    <property type="entry name" value="HisKA"/>
    <property type="match status" value="1"/>
</dbReference>
<dbReference type="Pfam" id="PF00512">
    <property type="entry name" value="HisKA"/>
    <property type="match status" value="1"/>
</dbReference>
<evidence type="ECO:0000313" key="13">
    <source>
        <dbReference type="Proteomes" id="UP000605086"/>
    </source>
</evidence>
<comment type="caution">
    <text evidence="12">The sequence shown here is derived from an EMBL/GenBank/DDBJ whole genome shotgun (WGS) entry which is preliminary data.</text>
</comment>
<reference evidence="12 13" key="1">
    <citation type="submission" date="2019-10" db="EMBL/GenBank/DDBJ databases">
        <title>Genome sequence of Azospirillum melinis.</title>
        <authorList>
            <person name="Ambrosini A."/>
            <person name="Sant'Anna F.H."/>
            <person name="Cassan F.D."/>
            <person name="Souza E.M."/>
            <person name="Passaglia L.M.P."/>
        </authorList>
    </citation>
    <scope>NUCLEOTIDE SEQUENCE [LARGE SCALE GENOMIC DNA]</scope>
    <source>
        <strain evidence="12 13">TMCY0552</strain>
    </source>
</reference>
<evidence type="ECO:0000256" key="1">
    <source>
        <dbReference type="ARBA" id="ARBA00000085"/>
    </source>
</evidence>
<dbReference type="PROSITE" id="PS50109">
    <property type="entry name" value="HIS_KIN"/>
    <property type="match status" value="1"/>
</dbReference>
<dbReference type="Proteomes" id="UP000605086">
    <property type="component" value="Unassembled WGS sequence"/>
</dbReference>
<keyword evidence="4" id="KW-0597">Phosphoprotein</keyword>
<dbReference type="SUPFAM" id="SSF55874">
    <property type="entry name" value="ATPase domain of HSP90 chaperone/DNA topoisomerase II/histidine kinase"/>
    <property type="match status" value="1"/>
</dbReference>
<dbReference type="InterPro" id="IPR036890">
    <property type="entry name" value="HATPase_C_sf"/>
</dbReference>
<feature type="domain" description="Histidine kinase" evidence="10">
    <location>
        <begin position="371"/>
        <end position="585"/>
    </location>
</feature>
<dbReference type="Pfam" id="PF03924">
    <property type="entry name" value="CHASE"/>
    <property type="match status" value="1"/>
</dbReference>
<dbReference type="Gene3D" id="3.30.450.350">
    <property type="entry name" value="CHASE domain"/>
    <property type="match status" value="1"/>
</dbReference>
<dbReference type="PROSITE" id="PS50839">
    <property type="entry name" value="CHASE"/>
    <property type="match status" value="1"/>
</dbReference>
<dbReference type="InterPro" id="IPR005467">
    <property type="entry name" value="His_kinase_dom"/>
</dbReference>
<evidence type="ECO:0000259" key="11">
    <source>
        <dbReference type="PROSITE" id="PS50839"/>
    </source>
</evidence>
<gene>
    <name evidence="12" type="ORF">GBZ48_15480</name>
</gene>
<evidence type="ECO:0000256" key="2">
    <source>
        <dbReference type="ARBA" id="ARBA00004370"/>
    </source>
</evidence>
<keyword evidence="8" id="KW-1133">Transmembrane helix</keyword>
<evidence type="ECO:0000256" key="3">
    <source>
        <dbReference type="ARBA" id="ARBA00012438"/>
    </source>
</evidence>
<keyword evidence="9" id="KW-0472">Membrane</keyword>
<comment type="subcellular location">
    <subcellularLocation>
        <location evidence="2">Membrane</location>
    </subcellularLocation>
</comment>
<dbReference type="Gene3D" id="3.30.565.10">
    <property type="entry name" value="Histidine kinase-like ATPase, C-terminal domain"/>
    <property type="match status" value="1"/>
</dbReference>
<dbReference type="InterPro" id="IPR004358">
    <property type="entry name" value="Sig_transdc_His_kin-like_C"/>
</dbReference>
<dbReference type="PANTHER" id="PTHR43304">
    <property type="entry name" value="PHYTOCHROME-LIKE PROTEIN CPH1"/>
    <property type="match status" value="1"/>
</dbReference>
<dbReference type="Gene3D" id="1.10.287.130">
    <property type="match status" value="1"/>
</dbReference>
<keyword evidence="13" id="KW-1185">Reference proteome</keyword>
<evidence type="ECO:0000313" key="12">
    <source>
        <dbReference type="EMBL" id="NUB00688.1"/>
    </source>
</evidence>
<dbReference type="EC" id="2.7.13.3" evidence="3"/>
<dbReference type="PANTHER" id="PTHR43304:SF1">
    <property type="entry name" value="PAC DOMAIN-CONTAINING PROTEIN"/>
    <property type="match status" value="1"/>
</dbReference>
<evidence type="ECO:0000256" key="4">
    <source>
        <dbReference type="ARBA" id="ARBA00022553"/>
    </source>
</evidence>